<dbReference type="InterPro" id="IPR036390">
    <property type="entry name" value="WH_DNA-bd_sf"/>
</dbReference>
<dbReference type="InterPro" id="IPR058163">
    <property type="entry name" value="LysR-type_TF_proteobact-type"/>
</dbReference>
<dbReference type="InterPro" id="IPR000847">
    <property type="entry name" value="LysR_HTH_N"/>
</dbReference>
<dbReference type="Proteomes" id="UP000036700">
    <property type="component" value="Chromosome"/>
</dbReference>
<evidence type="ECO:0000256" key="4">
    <source>
        <dbReference type="ARBA" id="ARBA00023163"/>
    </source>
</evidence>
<evidence type="ECO:0000313" key="6">
    <source>
        <dbReference type="EMBL" id="AKJ68997.1"/>
    </source>
</evidence>
<proteinExistence type="inferred from homology"/>
<evidence type="ECO:0000256" key="1">
    <source>
        <dbReference type="ARBA" id="ARBA00009437"/>
    </source>
</evidence>
<dbReference type="GO" id="GO:0003700">
    <property type="term" value="F:DNA-binding transcription factor activity"/>
    <property type="evidence" value="ECO:0007669"/>
    <property type="project" value="InterPro"/>
</dbReference>
<feature type="domain" description="HTH lysR-type" evidence="5">
    <location>
        <begin position="6"/>
        <end position="63"/>
    </location>
</feature>
<dbReference type="AlphaFoldDB" id="A0A0G3EUJ9"/>
<evidence type="ECO:0000313" key="7">
    <source>
        <dbReference type="Proteomes" id="UP000036700"/>
    </source>
</evidence>
<sequence length="303" mass="34049">MRKAIPSLTALEIFECVARHQSLTRAAEELHLTQSAVSKQITGLEHRLGVVLFKRVKKRIELTHYGSSYALKIKKCLDRIERNTLDLIDQREEGASLDLAVSATFATQWLIPKLRDFRGKYPGINVNITARSDPFILNNTQFDAVIYYGNDVWQGTRGERLLPEGRVIPVCHPELVNPIRGVSVEMIAQLPLLHLSSREDAWPQWFASAGLDDVYKPLRGCRFELFTMLTSAAMSGLGVALVPEIFIPTELASNRLTVPSTHFIRNECGYFISYNDDPINVEALDVFSNWLHGVARLGDMAAL</sequence>
<protein>
    <recommendedName>
        <fullName evidence="5">HTH lysR-type domain-containing protein</fullName>
    </recommendedName>
</protein>
<keyword evidence="7" id="KW-1185">Reference proteome</keyword>
<dbReference type="SUPFAM" id="SSF46785">
    <property type="entry name" value="Winged helix' DNA-binding domain"/>
    <property type="match status" value="1"/>
</dbReference>
<keyword evidence="3" id="KW-0238">DNA-binding</keyword>
<evidence type="ECO:0000256" key="3">
    <source>
        <dbReference type="ARBA" id="ARBA00023125"/>
    </source>
</evidence>
<dbReference type="RefSeq" id="WP_047214894.1">
    <property type="nucleotide sequence ID" value="NZ_CP011568.3"/>
</dbReference>
<accession>A0A0G3EUJ9</accession>
<dbReference type="PANTHER" id="PTHR30537">
    <property type="entry name" value="HTH-TYPE TRANSCRIPTIONAL REGULATOR"/>
    <property type="match status" value="1"/>
</dbReference>
<dbReference type="GO" id="GO:0043565">
    <property type="term" value="F:sequence-specific DNA binding"/>
    <property type="evidence" value="ECO:0007669"/>
    <property type="project" value="TreeGrafter"/>
</dbReference>
<dbReference type="Pfam" id="PF00126">
    <property type="entry name" value="HTH_1"/>
    <property type="match status" value="1"/>
</dbReference>
<dbReference type="STRING" id="445709.ABW99_13050"/>
<dbReference type="PRINTS" id="PR00039">
    <property type="entry name" value="HTHLYSR"/>
</dbReference>
<evidence type="ECO:0000259" key="5">
    <source>
        <dbReference type="PROSITE" id="PS50931"/>
    </source>
</evidence>
<dbReference type="FunFam" id="1.10.10.10:FF:000038">
    <property type="entry name" value="Glycine cleavage system transcriptional activator"/>
    <property type="match status" value="1"/>
</dbReference>
<dbReference type="EMBL" id="CP011568">
    <property type="protein sequence ID" value="AKJ68997.1"/>
    <property type="molecule type" value="Genomic_DNA"/>
</dbReference>
<evidence type="ECO:0000256" key="2">
    <source>
        <dbReference type="ARBA" id="ARBA00023015"/>
    </source>
</evidence>
<comment type="similarity">
    <text evidence="1">Belongs to the LysR transcriptional regulatory family.</text>
</comment>
<dbReference type="PROSITE" id="PS50931">
    <property type="entry name" value="HTH_LYSR"/>
    <property type="match status" value="1"/>
</dbReference>
<reference evidence="7" key="1">
    <citation type="submission" date="2015-06" db="EMBL/GenBank/DDBJ databases">
        <authorList>
            <person name="Lim Y.L."/>
            <person name="Ee R."/>
            <person name="Yong D."/>
            <person name="How K.Y."/>
            <person name="Yin W.F."/>
            <person name="Chan K.G."/>
        </authorList>
    </citation>
    <scope>NUCLEOTIDE SEQUENCE [LARGE SCALE GENOMIC DNA]</scope>
    <source>
        <strain evidence="7">DSM 25325</strain>
    </source>
</reference>
<gene>
    <name evidence="6" type="ORF">ABW99_13050</name>
</gene>
<dbReference type="Pfam" id="PF03466">
    <property type="entry name" value="LysR_substrate"/>
    <property type="match status" value="1"/>
</dbReference>
<dbReference type="KEGG" id="ptx:ABW99_13050"/>
<dbReference type="PANTHER" id="PTHR30537:SF26">
    <property type="entry name" value="GLYCINE CLEAVAGE SYSTEM TRANSCRIPTIONAL ACTIVATOR"/>
    <property type="match status" value="1"/>
</dbReference>
<dbReference type="SUPFAM" id="SSF53850">
    <property type="entry name" value="Periplasmic binding protein-like II"/>
    <property type="match status" value="1"/>
</dbReference>
<dbReference type="InterPro" id="IPR005119">
    <property type="entry name" value="LysR_subst-bd"/>
</dbReference>
<dbReference type="Gene3D" id="3.40.190.10">
    <property type="entry name" value="Periplasmic binding protein-like II"/>
    <property type="match status" value="2"/>
</dbReference>
<dbReference type="PATRIC" id="fig|445709.3.peg.2767"/>
<dbReference type="Gene3D" id="1.10.10.10">
    <property type="entry name" value="Winged helix-like DNA-binding domain superfamily/Winged helix DNA-binding domain"/>
    <property type="match status" value="1"/>
</dbReference>
<dbReference type="GO" id="GO:0006351">
    <property type="term" value="P:DNA-templated transcription"/>
    <property type="evidence" value="ECO:0007669"/>
    <property type="project" value="TreeGrafter"/>
</dbReference>
<dbReference type="InterPro" id="IPR036388">
    <property type="entry name" value="WH-like_DNA-bd_sf"/>
</dbReference>
<organism evidence="6 7">
    <name type="scientific">Pandoraea thiooxydans</name>
    <dbReference type="NCBI Taxonomy" id="445709"/>
    <lineage>
        <taxon>Bacteria</taxon>
        <taxon>Pseudomonadati</taxon>
        <taxon>Pseudomonadota</taxon>
        <taxon>Betaproteobacteria</taxon>
        <taxon>Burkholderiales</taxon>
        <taxon>Burkholderiaceae</taxon>
        <taxon>Pandoraea</taxon>
    </lineage>
</organism>
<keyword evidence="2" id="KW-0805">Transcription regulation</keyword>
<name>A0A0G3EUJ9_9BURK</name>
<dbReference type="OrthoDB" id="9178397at2"/>
<keyword evidence="4" id="KW-0804">Transcription</keyword>